<organism evidence="3 4">
    <name type="scientific">Candidatus Enterovibrio escicola</name>
    <dbReference type="NCBI Taxonomy" id="1927127"/>
    <lineage>
        <taxon>Bacteria</taxon>
        <taxon>Pseudomonadati</taxon>
        <taxon>Pseudomonadota</taxon>
        <taxon>Gammaproteobacteria</taxon>
        <taxon>Vibrionales</taxon>
        <taxon>Vibrionaceae</taxon>
        <taxon>Enterovibrio</taxon>
    </lineage>
</organism>
<keyword evidence="4" id="KW-1185">Reference proteome</keyword>
<proteinExistence type="predicted"/>
<evidence type="ECO:0000259" key="2">
    <source>
        <dbReference type="Pfam" id="PF13612"/>
    </source>
</evidence>
<dbReference type="EMBL" id="NBYY01000016">
    <property type="protein sequence ID" value="PCS22549.1"/>
    <property type="molecule type" value="Genomic_DNA"/>
</dbReference>
<evidence type="ECO:0000313" key="3">
    <source>
        <dbReference type="EMBL" id="PCS22549.1"/>
    </source>
</evidence>
<feature type="region of interest" description="Disordered" evidence="1">
    <location>
        <begin position="63"/>
        <end position="94"/>
    </location>
</feature>
<feature type="domain" description="Transposase DDE" evidence="2">
    <location>
        <begin position="1"/>
        <end position="51"/>
    </location>
</feature>
<dbReference type="InterPro" id="IPR025668">
    <property type="entry name" value="Tnp_DDE_dom"/>
</dbReference>
<dbReference type="Proteomes" id="UP000219020">
    <property type="component" value="Unassembled WGS sequence"/>
</dbReference>
<name>A0A2A5T304_9GAMM</name>
<dbReference type="Pfam" id="PF13612">
    <property type="entry name" value="DDE_Tnp_1_3"/>
    <property type="match status" value="1"/>
</dbReference>
<comment type="caution">
    <text evidence="3">The sequence shown here is derived from an EMBL/GenBank/DDBJ whole genome shotgun (WGS) entry which is preliminary data.</text>
</comment>
<evidence type="ECO:0000256" key="1">
    <source>
        <dbReference type="SAM" id="MobiDB-lite"/>
    </source>
</evidence>
<protein>
    <submittedName>
        <fullName evidence="3">Mobile element protein</fullName>
    </submittedName>
</protein>
<gene>
    <name evidence="3" type="ORF">BTN49_1770</name>
</gene>
<accession>A0A2A5T304</accession>
<reference evidence="4" key="1">
    <citation type="submission" date="2017-04" db="EMBL/GenBank/DDBJ databases">
        <title>Genome evolution of the luminous symbionts of deep sea anglerfish.</title>
        <authorList>
            <person name="Hendry T.A."/>
        </authorList>
    </citation>
    <scope>NUCLEOTIDE SEQUENCE [LARGE SCALE GENOMIC DNA]</scope>
</reference>
<dbReference type="AlphaFoldDB" id="A0A2A5T304"/>
<sequence length="94" mass="10895">MGWFYGVELHFIINNQDGIISVKVMTDNVANRKPVSEIVDQFLGCLYEDKRLYFWSIRAGTYKQGSDTDNGCKKHKIQSDKTLEPPNDPETIYY</sequence>
<evidence type="ECO:0000313" key="4">
    <source>
        <dbReference type="Proteomes" id="UP000219020"/>
    </source>
</evidence>